<keyword evidence="2" id="KW-1185">Reference proteome</keyword>
<name>A0ABU1XHT2_9NOCA</name>
<gene>
    <name evidence="1" type="ORF">J2W56_003360</name>
</gene>
<accession>A0ABU1XHT2</accession>
<sequence>MGVDPATKDSGIAGVQQSGWKICGWEGKQYGLTVYSTAKGVDYYKAKSENTDFAPVTVAGRSGQQFRVNGTTRDLKCDIIFPNKQGAVQITLLGWPGNDTPIADPCGKLTEVAGQLVPKLPE</sequence>
<comment type="caution">
    <text evidence="1">The sequence shown here is derived from an EMBL/GenBank/DDBJ whole genome shotgun (WGS) entry which is preliminary data.</text>
</comment>
<protein>
    <submittedName>
        <fullName evidence="1">Uncharacterized protein</fullName>
    </submittedName>
</protein>
<dbReference type="Proteomes" id="UP001251217">
    <property type="component" value="Unassembled WGS sequence"/>
</dbReference>
<reference evidence="1 2" key="1">
    <citation type="submission" date="2023-07" db="EMBL/GenBank/DDBJ databases">
        <title>Sorghum-associated microbial communities from plants grown in Nebraska, USA.</title>
        <authorList>
            <person name="Schachtman D."/>
        </authorList>
    </citation>
    <scope>NUCLEOTIDE SEQUENCE [LARGE SCALE GENOMIC DNA]</scope>
    <source>
        <strain evidence="1 2">4272</strain>
    </source>
</reference>
<proteinExistence type="predicted"/>
<evidence type="ECO:0000313" key="1">
    <source>
        <dbReference type="EMBL" id="MDR7169616.1"/>
    </source>
</evidence>
<dbReference type="Pfam" id="PF12079">
    <property type="entry name" value="DUF3558"/>
    <property type="match status" value="1"/>
</dbReference>
<dbReference type="InterPro" id="IPR024520">
    <property type="entry name" value="DUF3558"/>
</dbReference>
<dbReference type="EMBL" id="JAVDWW010000005">
    <property type="protein sequence ID" value="MDR7169616.1"/>
    <property type="molecule type" value="Genomic_DNA"/>
</dbReference>
<organism evidence="1 2">
    <name type="scientific">Nocardia kruczakiae</name>
    <dbReference type="NCBI Taxonomy" id="261477"/>
    <lineage>
        <taxon>Bacteria</taxon>
        <taxon>Bacillati</taxon>
        <taxon>Actinomycetota</taxon>
        <taxon>Actinomycetes</taxon>
        <taxon>Mycobacteriales</taxon>
        <taxon>Nocardiaceae</taxon>
        <taxon>Nocardia</taxon>
    </lineage>
</organism>
<evidence type="ECO:0000313" key="2">
    <source>
        <dbReference type="Proteomes" id="UP001251217"/>
    </source>
</evidence>